<name>A0A2S4W592_9BASI</name>
<evidence type="ECO:0000256" key="1">
    <source>
        <dbReference type="SAM" id="SignalP"/>
    </source>
</evidence>
<proteinExistence type="predicted"/>
<comment type="caution">
    <text evidence="2">The sequence shown here is derived from an EMBL/GenBank/DDBJ whole genome shotgun (WGS) entry which is preliminary data.</text>
</comment>
<evidence type="ECO:0008006" key="4">
    <source>
        <dbReference type="Google" id="ProtNLM"/>
    </source>
</evidence>
<dbReference type="AlphaFoldDB" id="A0A2S4W592"/>
<evidence type="ECO:0000313" key="2">
    <source>
        <dbReference type="EMBL" id="POW16930.1"/>
    </source>
</evidence>
<evidence type="ECO:0000313" key="3">
    <source>
        <dbReference type="Proteomes" id="UP000238274"/>
    </source>
</evidence>
<accession>A0A2S4W592</accession>
<feature type="chain" id="PRO_5015578202" description="Secreted protein" evidence="1">
    <location>
        <begin position="23"/>
        <end position="115"/>
    </location>
</feature>
<organism evidence="2 3">
    <name type="scientific">Puccinia striiformis</name>
    <dbReference type="NCBI Taxonomy" id="27350"/>
    <lineage>
        <taxon>Eukaryota</taxon>
        <taxon>Fungi</taxon>
        <taxon>Dikarya</taxon>
        <taxon>Basidiomycota</taxon>
        <taxon>Pucciniomycotina</taxon>
        <taxon>Pucciniomycetes</taxon>
        <taxon>Pucciniales</taxon>
        <taxon>Pucciniaceae</taxon>
        <taxon>Puccinia</taxon>
    </lineage>
</organism>
<dbReference type="EMBL" id="PKSM01000077">
    <property type="protein sequence ID" value="POW16930.1"/>
    <property type="molecule type" value="Genomic_DNA"/>
</dbReference>
<dbReference type="Proteomes" id="UP000238274">
    <property type="component" value="Unassembled WGS sequence"/>
</dbReference>
<reference evidence="3" key="2">
    <citation type="journal article" date="2018" name="BMC Genomics">
        <title>Genomic insights into host adaptation between the wheat stripe rust pathogen (Puccinia striiformis f. sp. tritici) and the barley stripe rust pathogen (Puccinia striiformis f. sp. hordei).</title>
        <authorList>
            <person name="Xia C."/>
            <person name="Wang M."/>
            <person name="Yin C."/>
            <person name="Cornejo O.E."/>
            <person name="Hulbert S.H."/>
            <person name="Chen X."/>
        </authorList>
    </citation>
    <scope>NUCLEOTIDE SEQUENCE [LARGE SCALE GENOMIC DNA]</scope>
    <source>
        <strain evidence="3">93TX-2</strain>
    </source>
</reference>
<keyword evidence="1" id="KW-0732">Signal</keyword>
<feature type="signal peptide" evidence="1">
    <location>
        <begin position="1"/>
        <end position="22"/>
    </location>
</feature>
<reference evidence="2 3" key="1">
    <citation type="submission" date="2017-12" db="EMBL/GenBank/DDBJ databases">
        <title>Gene loss provides genomic basis for host adaptation in cereal stripe rust fungi.</title>
        <authorList>
            <person name="Xia C."/>
        </authorList>
    </citation>
    <scope>NUCLEOTIDE SEQUENCE [LARGE SCALE GENOMIC DNA]</scope>
    <source>
        <strain evidence="2 3">93TX-2</strain>
    </source>
</reference>
<reference evidence="3" key="3">
    <citation type="journal article" date="2018" name="Mol. Plant Microbe Interact.">
        <title>Genome sequence resources for the wheat stripe rust pathogen (Puccinia striiformis f. sp. tritici) and the barley stripe rust pathogen (Puccinia striiformis f. sp. hordei).</title>
        <authorList>
            <person name="Xia C."/>
            <person name="Wang M."/>
            <person name="Yin C."/>
            <person name="Cornejo O.E."/>
            <person name="Hulbert S.H."/>
            <person name="Chen X."/>
        </authorList>
    </citation>
    <scope>NUCLEOTIDE SEQUENCE [LARGE SCALE GENOMIC DNA]</scope>
    <source>
        <strain evidence="3">93TX-2</strain>
    </source>
</reference>
<dbReference type="VEuPathDB" id="FungiDB:PSHT_06587"/>
<sequence>MQSLNVLRMVMVFLIQGKAAHANTPNNFGCLDKVPNYPVAACVASGPGDNQVKPMVAPWNPDIKAYDCTKADPKSQRASCCPAPNWAQYLLSVGVWKLSTIRNKAYHFDCQQPLF</sequence>
<dbReference type="VEuPathDB" id="FungiDB:PSTT_02057"/>
<keyword evidence="3" id="KW-1185">Reference proteome</keyword>
<protein>
    <recommendedName>
        <fullName evidence="4">Secreted protein</fullName>
    </recommendedName>
</protein>
<gene>
    <name evidence="2" type="ORF">PSHT_06587</name>
</gene>